<keyword evidence="6" id="KW-0342">GTP-binding</keyword>
<dbReference type="InterPro" id="IPR001806">
    <property type="entry name" value="Small_GTPase"/>
</dbReference>
<dbReference type="CTD" id="3265"/>
<evidence type="ECO:0000256" key="8">
    <source>
        <dbReference type="ARBA" id="ARBA00023288"/>
    </source>
</evidence>
<evidence type="ECO:0000256" key="4">
    <source>
        <dbReference type="ARBA" id="ARBA00022741"/>
    </source>
</evidence>
<dbReference type="AlphaFoldDB" id="A0A1U7T1W1"/>
<reference evidence="13" key="1">
    <citation type="submission" date="2025-08" db="UniProtKB">
        <authorList>
            <consortium name="RefSeq"/>
        </authorList>
    </citation>
    <scope>IDENTIFICATION</scope>
</reference>
<evidence type="ECO:0000313" key="12">
    <source>
        <dbReference type="Proteomes" id="UP000189704"/>
    </source>
</evidence>
<dbReference type="PROSITE" id="PS51421">
    <property type="entry name" value="RAS"/>
    <property type="match status" value="1"/>
</dbReference>
<dbReference type="Pfam" id="PF00071">
    <property type="entry name" value="Ras"/>
    <property type="match status" value="1"/>
</dbReference>
<keyword evidence="12" id="KW-1185">Reference proteome</keyword>
<name>A0A1U7T1W1_CARSF</name>
<dbReference type="SMART" id="SM00173">
    <property type="entry name" value="RAS"/>
    <property type="match status" value="1"/>
</dbReference>
<evidence type="ECO:0000313" key="13">
    <source>
        <dbReference type="RefSeq" id="XP_008046912.1"/>
    </source>
</evidence>
<dbReference type="PROSITE" id="PS51419">
    <property type="entry name" value="RAB"/>
    <property type="match status" value="1"/>
</dbReference>
<feature type="compositionally biased region" description="Basic and acidic residues" evidence="11">
    <location>
        <begin position="200"/>
        <end position="226"/>
    </location>
</feature>
<gene>
    <name evidence="13" type="primary">HRAS</name>
</gene>
<evidence type="ECO:0000256" key="6">
    <source>
        <dbReference type="ARBA" id="ARBA00023134"/>
    </source>
</evidence>
<dbReference type="Proteomes" id="UP000189704">
    <property type="component" value="Unplaced"/>
</dbReference>
<dbReference type="PANTHER" id="PTHR24070">
    <property type="entry name" value="RAS, DI-RAS, AND RHEB FAMILY MEMBERS OF SMALL GTPASE SUPERFAMILY"/>
    <property type="match status" value="1"/>
</dbReference>
<dbReference type="NCBIfam" id="TIGR00231">
    <property type="entry name" value="small_GTP"/>
    <property type="match status" value="1"/>
</dbReference>
<dbReference type="GO" id="GO:0003925">
    <property type="term" value="F:G protein activity"/>
    <property type="evidence" value="ECO:0007669"/>
    <property type="project" value="UniProtKB-EC"/>
</dbReference>
<evidence type="ECO:0000256" key="5">
    <source>
        <dbReference type="ARBA" id="ARBA00022801"/>
    </source>
</evidence>
<comment type="subcellular location">
    <subcellularLocation>
        <location evidence="1">Cell membrane</location>
        <topology evidence="1">Lipid-anchor</topology>
        <orientation evidence="1">Cytoplasmic side</orientation>
    </subcellularLocation>
</comment>
<keyword evidence="4" id="KW-0547">Nucleotide-binding</keyword>
<dbReference type="GO" id="GO:0005886">
    <property type="term" value="C:plasma membrane"/>
    <property type="evidence" value="ECO:0007669"/>
    <property type="project" value="UniProtKB-SubCell"/>
</dbReference>
<dbReference type="PRINTS" id="PR00449">
    <property type="entry name" value="RASTRNSFRMNG"/>
</dbReference>
<evidence type="ECO:0000256" key="7">
    <source>
        <dbReference type="ARBA" id="ARBA00023136"/>
    </source>
</evidence>
<comment type="catalytic activity">
    <reaction evidence="10">
        <text>GTP + H2O = GDP + phosphate + H(+)</text>
        <dbReference type="Rhea" id="RHEA:19669"/>
        <dbReference type="ChEBI" id="CHEBI:15377"/>
        <dbReference type="ChEBI" id="CHEBI:15378"/>
        <dbReference type="ChEBI" id="CHEBI:37565"/>
        <dbReference type="ChEBI" id="CHEBI:43474"/>
        <dbReference type="ChEBI" id="CHEBI:58189"/>
        <dbReference type="EC" id="3.6.5.2"/>
    </reaction>
</comment>
<dbReference type="InterPro" id="IPR005225">
    <property type="entry name" value="Small_GTP-bd"/>
</dbReference>
<dbReference type="GO" id="GO:0005525">
    <property type="term" value="F:GTP binding"/>
    <property type="evidence" value="ECO:0007669"/>
    <property type="project" value="UniProtKB-KW"/>
</dbReference>
<accession>A0A1U7T1W1</accession>
<protein>
    <recommendedName>
        <fullName evidence="3">small monomeric GTPase</fullName>
        <ecNumber evidence="3">3.6.5.2</ecNumber>
    </recommendedName>
</protein>
<comment type="similarity">
    <text evidence="2">Belongs to the small GTPase superfamily. Ras family.</text>
</comment>
<dbReference type="SMART" id="SM00175">
    <property type="entry name" value="RAB"/>
    <property type="match status" value="1"/>
</dbReference>
<dbReference type="InterPro" id="IPR027417">
    <property type="entry name" value="P-loop_NTPase"/>
</dbReference>
<evidence type="ECO:0000256" key="9">
    <source>
        <dbReference type="ARBA" id="ARBA00023289"/>
    </source>
</evidence>
<dbReference type="GO" id="GO:0007165">
    <property type="term" value="P:signal transduction"/>
    <property type="evidence" value="ECO:0007669"/>
    <property type="project" value="InterPro"/>
</dbReference>
<dbReference type="SUPFAM" id="SSF52540">
    <property type="entry name" value="P-loop containing nucleoside triphosphate hydrolases"/>
    <property type="match status" value="1"/>
</dbReference>
<sequence>MTEYKLVVVGAGGVGKSALTIQLIQNHFVDEYDPTIEDSYRKQVVIDGETCLLDILDTAGQEEYSAMRDQYMRTGEGFLCVFAINNTKSFEDIHQYREQIKRVKDSDDVPMVLVGNKCDLAARTVESRQAQDLARSYGIPYIETSAKTRQGVEDAFYTLVREIRQHKLRKLNPPDESGPGCMSCNAGLGSEAPDAAGGTDGRKEEGGKEGRKEGAAGARPPRDGGQRRLQTLQGRFARTVMNCPQRHRNPSPRLPSQPSGGPCRAQVEPQ</sequence>
<dbReference type="FunFam" id="3.40.50.300:FF:000096">
    <property type="entry name" value="KRAS proto-oncogene, GTPase"/>
    <property type="match status" value="1"/>
</dbReference>
<evidence type="ECO:0000256" key="2">
    <source>
        <dbReference type="ARBA" id="ARBA00008344"/>
    </source>
</evidence>
<organism evidence="12 13">
    <name type="scientific">Carlito syrichta</name>
    <name type="common">Philippine tarsier</name>
    <name type="synonym">Tarsius syrichta</name>
    <dbReference type="NCBI Taxonomy" id="1868482"/>
    <lineage>
        <taxon>Eukaryota</taxon>
        <taxon>Metazoa</taxon>
        <taxon>Chordata</taxon>
        <taxon>Craniata</taxon>
        <taxon>Vertebrata</taxon>
        <taxon>Euteleostomi</taxon>
        <taxon>Mammalia</taxon>
        <taxon>Eutheria</taxon>
        <taxon>Euarchontoglires</taxon>
        <taxon>Primates</taxon>
        <taxon>Haplorrhini</taxon>
        <taxon>Tarsiiformes</taxon>
        <taxon>Tarsiidae</taxon>
        <taxon>Carlito</taxon>
    </lineage>
</organism>
<dbReference type="SMART" id="SM00176">
    <property type="entry name" value="RAN"/>
    <property type="match status" value="1"/>
</dbReference>
<dbReference type="OrthoDB" id="5976022at2759"/>
<dbReference type="SMART" id="SM00174">
    <property type="entry name" value="RHO"/>
    <property type="match status" value="1"/>
</dbReference>
<evidence type="ECO:0000256" key="11">
    <source>
        <dbReference type="SAM" id="MobiDB-lite"/>
    </source>
</evidence>
<keyword evidence="8" id="KW-0449">Lipoprotein</keyword>
<dbReference type="PROSITE" id="PS51420">
    <property type="entry name" value="RHO"/>
    <property type="match status" value="1"/>
</dbReference>
<dbReference type="Gene3D" id="3.40.50.300">
    <property type="entry name" value="P-loop containing nucleotide triphosphate hydrolases"/>
    <property type="match status" value="1"/>
</dbReference>
<dbReference type="EC" id="3.6.5.2" evidence="3"/>
<dbReference type="RefSeq" id="XP_008046912.1">
    <property type="nucleotide sequence ID" value="XM_008048721.2"/>
</dbReference>
<keyword evidence="9" id="KW-0636">Prenylation</keyword>
<feature type="region of interest" description="Disordered" evidence="11">
    <location>
        <begin position="168"/>
        <end position="270"/>
    </location>
</feature>
<keyword evidence="7" id="KW-0472">Membrane</keyword>
<evidence type="ECO:0000256" key="3">
    <source>
        <dbReference type="ARBA" id="ARBA00011984"/>
    </source>
</evidence>
<dbReference type="GeneID" id="103250130"/>
<evidence type="ECO:0000256" key="10">
    <source>
        <dbReference type="ARBA" id="ARBA00048098"/>
    </source>
</evidence>
<dbReference type="CDD" id="cd04138">
    <property type="entry name" value="H_N_K_Ras_like"/>
    <property type="match status" value="1"/>
</dbReference>
<dbReference type="InterPro" id="IPR020849">
    <property type="entry name" value="Small_GTPase_Ras-type"/>
</dbReference>
<keyword evidence="5" id="KW-0378">Hydrolase</keyword>
<proteinExistence type="inferred from homology"/>
<evidence type="ECO:0000256" key="1">
    <source>
        <dbReference type="ARBA" id="ARBA00004342"/>
    </source>
</evidence>